<dbReference type="OMA" id="QEYDWIG"/>
<name>A0A1X2HS49_SYNRA</name>
<evidence type="ECO:0000313" key="5">
    <source>
        <dbReference type="EMBL" id="ORZ02425.1"/>
    </source>
</evidence>
<dbReference type="Proteomes" id="UP000242180">
    <property type="component" value="Unassembled WGS sequence"/>
</dbReference>
<dbReference type="AlphaFoldDB" id="A0A1X2HS49"/>
<dbReference type="Pfam" id="PF10187">
    <property type="entry name" value="FAM192A_Fyv6_N"/>
    <property type="match status" value="1"/>
</dbReference>
<feature type="compositionally biased region" description="Polar residues" evidence="3">
    <location>
        <begin position="1"/>
        <end position="14"/>
    </location>
</feature>
<feature type="compositionally biased region" description="Low complexity" evidence="3">
    <location>
        <begin position="168"/>
        <end position="196"/>
    </location>
</feature>
<reference evidence="5 6" key="1">
    <citation type="submission" date="2016-07" db="EMBL/GenBank/DDBJ databases">
        <title>Pervasive Adenine N6-methylation of Active Genes in Fungi.</title>
        <authorList>
            <consortium name="DOE Joint Genome Institute"/>
            <person name="Mondo S.J."/>
            <person name="Dannebaum R.O."/>
            <person name="Kuo R.C."/>
            <person name="Labutti K."/>
            <person name="Haridas S."/>
            <person name="Kuo A."/>
            <person name="Salamov A."/>
            <person name="Ahrendt S.R."/>
            <person name="Lipzen A."/>
            <person name="Sullivan W."/>
            <person name="Andreopoulos W.B."/>
            <person name="Clum A."/>
            <person name="Lindquist E."/>
            <person name="Daum C."/>
            <person name="Ramamoorthy G.K."/>
            <person name="Gryganskyi A."/>
            <person name="Culley D."/>
            <person name="Magnuson J.K."/>
            <person name="James T.Y."/>
            <person name="O'Malley M.A."/>
            <person name="Stajich J.E."/>
            <person name="Spatafora J.W."/>
            <person name="Visel A."/>
            <person name="Grigoriev I.V."/>
        </authorList>
    </citation>
    <scope>NUCLEOTIDE SEQUENCE [LARGE SCALE GENOMIC DNA]</scope>
    <source>
        <strain evidence="5 6">NRRL 2496</strain>
    </source>
</reference>
<dbReference type="OrthoDB" id="75720at2759"/>
<dbReference type="PANTHER" id="PTHR13495">
    <property type="entry name" value="NEFA-INTERACTING NUCLEAR PROTEIN NIP30"/>
    <property type="match status" value="1"/>
</dbReference>
<dbReference type="GO" id="GO:0005634">
    <property type="term" value="C:nucleus"/>
    <property type="evidence" value="ECO:0007669"/>
    <property type="project" value="UniProtKB-SubCell"/>
</dbReference>
<keyword evidence="2" id="KW-0539">Nucleus</keyword>
<protein>
    <submittedName>
        <fullName evidence="5">N-terminal domain of NEFA-interacting nuclear protein NIP30-domain-containing protein</fullName>
    </submittedName>
</protein>
<feature type="region of interest" description="Disordered" evidence="3">
    <location>
        <begin position="103"/>
        <end position="226"/>
    </location>
</feature>
<dbReference type="STRING" id="13706.A0A1X2HS49"/>
<feature type="region of interest" description="Disordered" evidence="3">
    <location>
        <begin position="1"/>
        <end position="40"/>
    </location>
</feature>
<organism evidence="5 6">
    <name type="scientific">Syncephalastrum racemosum</name>
    <name type="common">Filamentous fungus</name>
    <dbReference type="NCBI Taxonomy" id="13706"/>
    <lineage>
        <taxon>Eukaryota</taxon>
        <taxon>Fungi</taxon>
        <taxon>Fungi incertae sedis</taxon>
        <taxon>Mucoromycota</taxon>
        <taxon>Mucoromycotina</taxon>
        <taxon>Mucoromycetes</taxon>
        <taxon>Mucorales</taxon>
        <taxon>Syncephalastraceae</taxon>
        <taxon>Syncephalastrum</taxon>
    </lineage>
</organism>
<accession>A0A1X2HS49</accession>
<keyword evidence="6" id="KW-1185">Reference proteome</keyword>
<comment type="caution">
    <text evidence="5">The sequence shown here is derived from an EMBL/GenBank/DDBJ whole genome shotgun (WGS) entry which is preliminary data.</text>
</comment>
<dbReference type="InterPro" id="IPR019331">
    <property type="entry name" value="FAM192A/Fyv6_N"/>
</dbReference>
<proteinExistence type="predicted"/>
<evidence type="ECO:0000313" key="6">
    <source>
        <dbReference type="Proteomes" id="UP000242180"/>
    </source>
</evidence>
<sequence length="226" mass="24970">MSQSGRFVSGQTLDPTKGDQDDAEAASSSTSAEPYDPRTLYERLQEQRHIKEEMFQEQSRLSNLIKRVDDDEAEYFQTLSDVQRKLEEEQRQKEQEELDAYRKAVVSGGPQTSPPTVEKPTTSQFNKKVLPRKSTAKPTKGLEGLVVVKRKREQEDEEKDETSKKAKSTATTAATSTTTTTTTTTTTIKTAATAAKPAEKKSEPKPQPATSLVAAYSDDSSSEDDA</sequence>
<evidence type="ECO:0000256" key="1">
    <source>
        <dbReference type="ARBA" id="ARBA00004123"/>
    </source>
</evidence>
<dbReference type="InterPro" id="IPR039845">
    <property type="entry name" value="FAM192A"/>
</dbReference>
<feature type="domain" description="FAM192A/Fyv6 N-terminal" evidence="4">
    <location>
        <begin position="19"/>
        <end position="102"/>
    </location>
</feature>
<evidence type="ECO:0000256" key="3">
    <source>
        <dbReference type="SAM" id="MobiDB-lite"/>
    </source>
</evidence>
<comment type="subcellular location">
    <subcellularLocation>
        <location evidence="1">Nucleus</location>
    </subcellularLocation>
</comment>
<evidence type="ECO:0000259" key="4">
    <source>
        <dbReference type="Pfam" id="PF10187"/>
    </source>
</evidence>
<dbReference type="InParanoid" id="A0A1X2HS49"/>
<evidence type="ECO:0000256" key="2">
    <source>
        <dbReference type="ARBA" id="ARBA00023242"/>
    </source>
</evidence>
<dbReference type="EMBL" id="MCGN01000001">
    <property type="protein sequence ID" value="ORZ02425.1"/>
    <property type="molecule type" value="Genomic_DNA"/>
</dbReference>
<feature type="compositionally biased region" description="Polar residues" evidence="3">
    <location>
        <begin position="109"/>
        <end position="126"/>
    </location>
</feature>
<dbReference type="PANTHER" id="PTHR13495:SF0">
    <property type="entry name" value="PSME3-INTERACTING PROTEIN"/>
    <property type="match status" value="1"/>
</dbReference>
<gene>
    <name evidence="5" type="ORF">BCR43DRAFT_481530</name>
</gene>